<dbReference type="InterPro" id="IPR017853">
    <property type="entry name" value="GH"/>
</dbReference>
<feature type="region of interest" description="Disordered" evidence="3">
    <location>
        <begin position="847"/>
        <end position="884"/>
    </location>
</feature>
<feature type="compositionally biased region" description="Basic and acidic residues" evidence="3">
    <location>
        <begin position="50"/>
        <end position="63"/>
    </location>
</feature>
<evidence type="ECO:0000313" key="6">
    <source>
        <dbReference type="Proteomes" id="UP000824145"/>
    </source>
</evidence>
<reference evidence="5" key="1">
    <citation type="submission" date="2020-10" db="EMBL/GenBank/DDBJ databases">
        <authorList>
            <person name="Gilroy R."/>
        </authorList>
    </citation>
    <scope>NUCLEOTIDE SEQUENCE</scope>
    <source>
        <strain evidence="5">9366</strain>
    </source>
</reference>
<comment type="similarity">
    <text evidence="1">Belongs to the glycosyl hydrolase 3 family.</text>
</comment>
<feature type="region of interest" description="Disordered" evidence="3">
    <location>
        <begin position="40"/>
        <end position="64"/>
    </location>
</feature>
<accession>A0A9D1MN18</accession>
<evidence type="ECO:0000256" key="3">
    <source>
        <dbReference type="SAM" id="MobiDB-lite"/>
    </source>
</evidence>
<protein>
    <submittedName>
        <fullName evidence="5">Glycoside hydrolase family 3 C-terminal domain-containing protein</fullName>
    </submittedName>
</protein>
<reference evidence="5" key="2">
    <citation type="journal article" date="2021" name="PeerJ">
        <title>Extensive microbial diversity within the chicken gut microbiome revealed by metagenomics and culture.</title>
        <authorList>
            <person name="Gilroy R."/>
            <person name="Ravi A."/>
            <person name="Getino M."/>
            <person name="Pursley I."/>
            <person name="Horton D.L."/>
            <person name="Alikhan N.F."/>
            <person name="Baker D."/>
            <person name="Gharbi K."/>
            <person name="Hall N."/>
            <person name="Watson M."/>
            <person name="Adriaenssens E.M."/>
            <person name="Foster-Nyarko E."/>
            <person name="Jarju S."/>
            <person name="Secka A."/>
            <person name="Antonio M."/>
            <person name="Oren A."/>
            <person name="Chaudhuri R.R."/>
            <person name="La Ragione R."/>
            <person name="Hildebrand F."/>
            <person name="Pallen M.J."/>
        </authorList>
    </citation>
    <scope>NUCLEOTIDE SEQUENCE</scope>
    <source>
        <strain evidence="5">9366</strain>
    </source>
</reference>
<evidence type="ECO:0000313" key="5">
    <source>
        <dbReference type="EMBL" id="HIU63279.1"/>
    </source>
</evidence>
<dbReference type="InterPro" id="IPR036962">
    <property type="entry name" value="Glyco_hydro_3_N_sf"/>
</dbReference>
<name>A0A9D1MN18_9FIRM</name>
<dbReference type="Gene3D" id="2.60.40.10">
    <property type="entry name" value="Immunoglobulins"/>
    <property type="match status" value="1"/>
</dbReference>
<dbReference type="GO" id="GO:0008422">
    <property type="term" value="F:beta-glucosidase activity"/>
    <property type="evidence" value="ECO:0007669"/>
    <property type="project" value="UniProtKB-ARBA"/>
</dbReference>
<dbReference type="SUPFAM" id="SSF52279">
    <property type="entry name" value="Beta-D-glucan exohydrolase, C-terminal domain"/>
    <property type="match status" value="1"/>
</dbReference>
<keyword evidence="2 5" id="KW-0378">Hydrolase</keyword>
<dbReference type="EMBL" id="DVNJ01000031">
    <property type="protein sequence ID" value="HIU63279.1"/>
    <property type="molecule type" value="Genomic_DNA"/>
</dbReference>
<dbReference type="InterPro" id="IPR050288">
    <property type="entry name" value="Cellulose_deg_GH3"/>
</dbReference>
<dbReference type="Proteomes" id="UP000824145">
    <property type="component" value="Unassembled WGS sequence"/>
</dbReference>
<dbReference type="SMART" id="SM01217">
    <property type="entry name" value="Fn3_like"/>
    <property type="match status" value="1"/>
</dbReference>
<dbReference type="PANTHER" id="PTHR42715:SF10">
    <property type="entry name" value="BETA-GLUCOSIDASE"/>
    <property type="match status" value="1"/>
</dbReference>
<dbReference type="GO" id="GO:0005975">
    <property type="term" value="P:carbohydrate metabolic process"/>
    <property type="evidence" value="ECO:0007669"/>
    <property type="project" value="InterPro"/>
</dbReference>
<dbReference type="InterPro" id="IPR001764">
    <property type="entry name" value="Glyco_hydro_3_N"/>
</dbReference>
<organism evidence="5 6">
    <name type="scientific">Candidatus Caccalectryoclostridium excrementigallinarum</name>
    <dbReference type="NCBI Taxonomy" id="2840710"/>
    <lineage>
        <taxon>Bacteria</taxon>
        <taxon>Bacillati</taxon>
        <taxon>Bacillota</taxon>
        <taxon>Clostridia</taxon>
        <taxon>Christensenellales</taxon>
        <taxon>Christensenellaceae</taxon>
        <taxon>Christensenellaceae incertae sedis</taxon>
        <taxon>Candidatus Caccalectryoclostridium</taxon>
    </lineage>
</organism>
<sequence>MNVEKPNLDELISKMTLEEKASLCSGRDYWTTKPIARLGVPSGRMSDGPHGLRLEKEDNDKSMNESYPATAFPPAVTFASSWDVSIAKQLGEEIAVQCLDQDVSVILGPGVNIKRSPLCGRNFEYLSEDPYLSSRMCVSYVNGVQKHNVGTSVKHFCVNNQESRRMTISAVVDERALREIYFPAFESAVKEAQPWTIMCSYNRINGVYASDNKHLLTDVLRKEWGFKGIVVSDWNATNNRVEGVKAGLDLEMPYSGGLTDKYIVKAVKAGELDEKDLDKTVKRVLEFVYKCASNQQSGVAADYDRAHLLARHIAENSAVLLKNENKALPLDDEADIALIGELARTSRYQGSGSSRINPYKLVSLTEAMTAEGKKFAFAPGYSVNNSNPDESLIADAIKLAKSKKIVVAAIGLTEDYECEGYDRSHLDLPAAQNKLIEALCAACDNVIIVLYGGSPVTMPWIDKVSAVLNAYLPGEAGGEAVCRLLYGKVNPSGKLAETYPLALEDYLASRYFGMGPRVVEHRESIYVGYRYYDSAEKPVLFPFGFGLSYTTFDYSDLKIEGNKVSFTVTNTGERDGAEVCQLYIGAKNSRVFRAKKELKRFAKVFLEKGQSTRVSFTLDDRCFAFYNTEINDWYVENCDYEILVGASSRDIRLKGLFTISTRPVAPMPDYVSKCPSYFDIGAQTEISDEEFSRLYGKPLPSNEPAKRGEFDLTTTLGELSCCLIGKLIIKIAPSVIKGQVENPDMTTMLMLMQGMKELPLRGLIGISGGIADIKVIRGMMEWGNRHRLKGFFLIIAGLFSTIGNVSKQKAEKALKRTERREAREATARAKAEAKAKAEAEAAAAKAEKAAKKAEVKANSPSMRERFTNFFTSDEKKDKPDKKDK</sequence>
<dbReference type="AlphaFoldDB" id="A0A9D1MN18"/>
<dbReference type="Pfam" id="PF14310">
    <property type="entry name" value="Fn3-like"/>
    <property type="match status" value="1"/>
</dbReference>
<evidence type="ECO:0000256" key="1">
    <source>
        <dbReference type="ARBA" id="ARBA00005336"/>
    </source>
</evidence>
<dbReference type="PANTHER" id="PTHR42715">
    <property type="entry name" value="BETA-GLUCOSIDASE"/>
    <property type="match status" value="1"/>
</dbReference>
<proteinExistence type="inferred from homology"/>
<dbReference type="Gene3D" id="3.40.50.1700">
    <property type="entry name" value="Glycoside hydrolase family 3 C-terminal domain"/>
    <property type="match status" value="1"/>
</dbReference>
<dbReference type="SUPFAM" id="SSF51445">
    <property type="entry name" value="(Trans)glycosidases"/>
    <property type="match status" value="1"/>
</dbReference>
<dbReference type="Gene3D" id="3.20.20.300">
    <property type="entry name" value="Glycoside hydrolase, family 3, N-terminal domain"/>
    <property type="match status" value="1"/>
</dbReference>
<dbReference type="Pfam" id="PF01915">
    <property type="entry name" value="Glyco_hydro_3_C"/>
    <property type="match status" value="1"/>
</dbReference>
<feature type="region of interest" description="Disordered" evidence="3">
    <location>
        <begin position="813"/>
        <end position="833"/>
    </location>
</feature>
<evidence type="ECO:0000256" key="2">
    <source>
        <dbReference type="ARBA" id="ARBA00022801"/>
    </source>
</evidence>
<dbReference type="InterPro" id="IPR013783">
    <property type="entry name" value="Ig-like_fold"/>
</dbReference>
<dbReference type="InterPro" id="IPR026891">
    <property type="entry name" value="Fn3-like"/>
</dbReference>
<evidence type="ECO:0000259" key="4">
    <source>
        <dbReference type="SMART" id="SM01217"/>
    </source>
</evidence>
<dbReference type="PRINTS" id="PR00133">
    <property type="entry name" value="GLHYDRLASE3"/>
</dbReference>
<feature type="domain" description="Fibronectin type III-like" evidence="4">
    <location>
        <begin position="578"/>
        <end position="648"/>
    </location>
</feature>
<feature type="compositionally biased region" description="Basic and acidic residues" evidence="3">
    <location>
        <begin position="862"/>
        <end position="884"/>
    </location>
</feature>
<gene>
    <name evidence="5" type="ORF">IAB07_05890</name>
</gene>
<dbReference type="InterPro" id="IPR036881">
    <property type="entry name" value="Glyco_hydro_3_C_sf"/>
</dbReference>
<comment type="caution">
    <text evidence="5">The sequence shown here is derived from an EMBL/GenBank/DDBJ whole genome shotgun (WGS) entry which is preliminary data.</text>
</comment>
<dbReference type="InterPro" id="IPR002772">
    <property type="entry name" value="Glyco_hydro_3_C"/>
</dbReference>
<dbReference type="FunFam" id="2.60.40.10:FF:000495">
    <property type="entry name" value="Periplasmic beta-glucosidase"/>
    <property type="match status" value="1"/>
</dbReference>
<dbReference type="Pfam" id="PF00933">
    <property type="entry name" value="Glyco_hydro_3"/>
    <property type="match status" value="1"/>
</dbReference>